<keyword evidence="3" id="KW-1185">Reference proteome</keyword>
<dbReference type="RefSeq" id="WP_131961830.1">
    <property type="nucleotide sequence ID" value="NZ_SMFL01000016.1"/>
</dbReference>
<accession>A0A4R5DIJ4</accession>
<comment type="caution">
    <text evidence="2">The sequence shown here is derived from an EMBL/GenBank/DDBJ whole genome shotgun (WGS) entry which is preliminary data.</text>
</comment>
<feature type="domain" description="BioF2-like acetyltransferase" evidence="1">
    <location>
        <begin position="157"/>
        <end position="265"/>
    </location>
</feature>
<reference evidence="2 3" key="1">
    <citation type="submission" date="2019-03" db="EMBL/GenBank/DDBJ databases">
        <title>Dyadobacter AR-3-6 sp. nov., isolated from arctic soil.</title>
        <authorList>
            <person name="Chaudhary D.K."/>
        </authorList>
    </citation>
    <scope>NUCLEOTIDE SEQUENCE [LARGE SCALE GENOMIC DNA]</scope>
    <source>
        <strain evidence="2 3">AR-3-6</strain>
    </source>
</reference>
<keyword evidence="2" id="KW-0808">Transferase</keyword>
<name>A0A4R5DIJ4_9BACT</name>
<evidence type="ECO:0000313" key="3">
    <source>
        <dbReference type="Proteomes" id="UP000294850"/>
    </source>
</evidence>
<gene>
    <name evidence="2" type="ORF">E0F88_28950</name>
</gene>
<dbReference type="GO" id="GO:0016740">
    <property type="term" value="F:transferase activity"/>
    <property type="evidence" value="ECO:0007669"/>
    <property type="project" value="UniProtKB-KW"/>
</dbReference>
<dbReference type="InterPro" id="IPR038740">
    <property type="entry name" value="BioF2-like_GNAT_dom"/>
</dbReference>
<protein>
    <submittedName>
        <fullName evidence="2">GNAT family N-acetyltransferase</fullName>
    </submittedName>
</protein>
<evidence type="ECO:0000259" key="1">
    <source>
        <dbReference type="Pfam" id="PF13480"/>
    </source>
</evidence>
<dbReference type="AlphaFoldDB" id="A0A4R5DIJ4"/>
<dbReference type="Proteomes" id="UP000294850">
    <property type="component" value="Unassembled WGS sequence"/>
</dbReference>
<dbReference type="Gene3D" id="3.40.630.30">
    <property type="match status" value="1"/>
</dbReference>
<evidence type="ECO:0000313" key="2">
    <source>
        <dbReference type="EMBL" id="TDE10323.1"/>
    </source>
</evidence>
<proteinExistence type="predicted"/>
<organism evidence="2 3">
    <name type="scientific">Dyadobacter psychrotolerans</name>
    <dbReference type="NCBI Taxonomy" id="2541721"/>
    <lineage>
        <taxon>Bacteria</taxon>
        <taxon>Pseudomonadati</taxon>
        <taxon>Bacteroidota</taxon>
        <taxon>Cytophagia</taxon>
        <taxon>Cytophagales</taxon>
        <taxon>Spirosomataceae</taxon>
        <taxon>Dyadobacter</taxon>
    </lineage>
</organism>
<dbReference type="OrthoDB" id="116151at2"/>
<sequence length="329" mass="38219">MEPVLLTRSEIDDRLWDECIDRSRERVIYGFSWYLDQVCEDWNALIWPSASDFKILMPVPLKKRYFLKVVQQPFFCQYLGLFSSTEITPEQAFAFLSALSSNFPFISSYSFNPKNYAAVISLLSKRKELEYEVHETVWLLLKNNFLEIQKQYSIDKKRNLKRSLGWKWTISKSRDIEPLIELFVSNNTATIEGGVSPKSYMLLKCLFEKLTEKNCAELAYVSKDGVTHAGALFINDGSTTIYLFNSSDEMGRKGNARTFLLNRYFESHSGSDILFDFESPQVMSIASFYKSFGGESAAFIHISKNGLPFPLKQIQYVRKWFFKTRQDLF</sequence>
<dbReference type="EMBL" id="SMFL01000016">
    <property type="protein sequence ID" value="TDE10323.1"/>
    <property type="molecule type" value="Genomic_DNA"/>
</dbReference>
<dbReference type="Pfam" id="PF13480">
    <property type="entry name" value="Acetyltransf_6"/>
    <property type="match status" value="1"/>
</dbReference>